<evidence type="ECO:0000256" key="12">
    <source>
        <dbReference type="ARBA" id="ARBA00022777"/>
    </source>
</evidence>
<comment type="catalytic activity">
    <reaction evidence="1">
        <text>ATP + protein L-histidine = ADP + protein N-phospho-L-histidine.</text>
        <dbReference type="EC" id="2.7.13.3"/>
    </reaction>
</comment>
<name>A0ABT7KC78_9HYPH</name>
<evidence type="ECO:0000256" key="11">
    <source>
        <dbReference type="ARBA" id="ARBA00022741"/>
    </source>
</evidence>
<keyword evidence="8" id="KW-0288">FMN</keyword>
<dbReference type="InterPro" id="IPR000014">
    <property type="entry name" value="PAS"/>
</dbReference>
<dbReference type="NCBIfam" id="TIGR00229">
    <property type="entry name" value="sensory_box"/>
    <property type="match status" value="1"/>
</dbReference>
<evidence type="ECO:0000256" key="13">
    <source>
        <dbReference type="ARBA" id="ARBA00022840"/>
    </source>
</evidence>
<evidence type="ECO:0000256" key="10">
    <source>
        <dbReference type="ARBA" id="ARBA00022737"/>
    </source>
</evidence>
<comment type="caution">
    <text evidence="19">The sequence shown here is derived from an EMBL/GenBank/DDBJ whole genome shotgun (WGS) entry which is preliminary data.</text>
</comment>
<dbReference type="SMART" id="SM00911">
    <property type="entry name" value="HWE_HK"/>
    <property type="match status" value="1"/>
</dbReference>
<keyword evidence="5" id="KW-0597">Phosphoprotein</keyword>
<dbReference type="InterPro" id="IPR036890">
    <property type="entry name" value="HATPase_C_sf"/>
</dbReference>
<keyword evidence="10" id="KW-0677">Repeat</keyword>
<protein>
    <recommendedName>
        <fullName evidence="3">Blue-light-activated histidine kinase</fullName>
        <ecNumber evidence="2">2.7.13.3</ecNumber>
    </recommendedName>
</protein>
<dbReference type="PROSITE" id="PS50113">
    <property type="entry name" value="PAC"/>
    <property type="match status" value="1"/>
</dbReference>
<evidence type="ECO:0000256" key="2">
    <source>
        <dbReference type="ARBA" id="ARBA00012438"/>
    </source>
</evidence>
<dbReference type="InterPro" id="IPR000700">
    <property type="entry name" value="PAS-assoc_C"/>
</dbReference>
<dbReference type="PANTHER" id="PTHR41523">
    <property type="entry name" value="TWO-COMPONENT SYSTEM SENSOR PROTEIN"/>
    <property type="match status" value="1"/>
</dbReference>
<evidence type="ECO:0000256" key="6">
    <source>
        <dbReference type="ARBA" id="ARBA00022606"/>
    </source>
</evidence>
<evidence type="ECO:0000259" key="17">
    <source>
        <dbReference type="PROSITE" id="PS50112"/>
    </source>
</evidence>
<evidence type="ECO:0000256" key="8">
    <source>
        <dbReference type="ARBA" id="ARBA00022643"/>
    </source>
</evidence>
<dbReference type="Gene3D" id="3.30.565.10">
    <property type="entry name" value="Histidine kinase-like ATPase, C-terminal domain"/>
    <property type="match status" value="1"/>
</dbReference>
<dbReference type="EC" id="2.7.13.3" evidence="2"/>
<dbReference type="InterPro" id="IPR013767">
    <property type="entry name" value="PAS_fold"/>
</dbReference>
<organism evidence="19 20">
    <name type="scientific">Rhizobium calliandrae</name>
    <dbReference type="NCBI Taxonomy" id="1312182"/>
    <lineage>
        <taxon>Bacteria</taxon>
        <taxon>Pseudomonadati</taxon>
        <taxon>Pseudomonadota</taxon>
        <taxon>Alphaproteobacteria</taxon>
        <taxon>Hyphomicrobiales</taxon>
        <taxon>Rhizobiaceae</taxon>
        <taxon>Rhizobium/Agrobacterium group</taxon>
        <taxon>Rhizobium</taxon>
    </lineage>
</organism>
<keyword evidence="15" id="KW-0843">Virulence</keyword>
<keyword evidence="11" id="KW-0547">Nucleotide-binding</keyword>
<evidence type="ECO:0000256" key="5">
    <source>
        <dbReference type="ARBA" id="ARBA00022553"/>
    </source>
</evidence>
<proteinExistence type="predicted"/>
<reference evidence="19" key="1">
    <citation type="submission" date="2023-06" db="EMBL/GenBank/DDBJ databases">
        <title>Phylogenetic Diversity of Rhizobium strains.</title>
        <authorList>
            <person name="Moura F.T."/>
            <person name="Helene L.C.F."/>
            <person name="Hungria M."/>
        </authorList>
    </citation>
    <scope>NUCLEOTIDE SEQUENCE</scope>
    <source>
        <strain evidence="19">CCGE524</strain>
    </source>
</reference>
<sequence length="344" mass="37198">MVLSDRQTPATAEAAVPPAYDAAAFLAAIVESSDDAIVSKSLSGIITTWNKGAERIFGYTAEEAVGHPITIVIPKDRLDEEPAILARIQAGERVDHFETVRRRKDGNLIDISLTISPIRDGSGKIIGASKIARDISERRRAAEHRELLLREMHHRVKNLFAVIGSIISLAARTAATPGDLASSMKERLMSLARAHEITLPSLADHSVEDPPATLLQLLANILAPYGRDDRRQWELHGEDVEVSRAKITNIALLFHEFATNAAKYGALSVDHGSVDITSAISADAIELVWREANGPTDAGPVQASAGFGSVLEKRIAQSLSIDIERSWTPGGLSIRLLLPRLAIT</sequence>
<dbReference type="Pfam" id="PF07536">
    <property type="entry name" value="HWE_HK"/>
    <property type="match status" value="1"/>
</dbReference>
<evidence type="ECO:0000259" key="18">
    <source>
        <dbReference type="PROSITE" id="PS50113"/>
    </source>
</evidence>
<evidence type="ECO:0000256" key="9">
    <source>
        <dbReference type="ARBA" id="ARBA00022679"/>
    </source>
</evidence>
<evidence type="ECO:0000313" key="20">
    <source>
        <dbReference type="Proteomes" id="UP001172630"/>
    </source>
</evidence>
<feature type="domain" description="PAS" evidence="17">
    <location>
        <begin position="22"/>
        <end position="77"/>
    </location>
</feature>
<dbReference type="Proteomes" id="UP001172630">
    <property type="component" value="Unassembled WGS sequence"/>
</dbReference>
<dbReference type="SUPFAM" id="SSF55785">
    <property type="entry name" value="PYP-like sensor domain (PAS domain)"/>
    <property type="match status" value="1"/>
</dbReference>
<dbReference type="Pfam" id="PF00989">
    <property type="entry name" value="PAS"/>
    <property type="match status" value="1"/>
</dbReference>
<evidence type="ECO:0000256" key="3">
    <source>
        <dbReference type="ARBA" id="ARBA00021740"/>
    </source>
</evidence>
<evidence type="ECO:0000256" key="7">
    <source>
        <dbReference type="ARBA" id="ARBA00022630"/>
    </source>
</evidence>
<dbReference type="PROSITE" id="PS50112">
    <property type="entry name" value="PAS"/>
    <property type="match status" value="1"/>
</dbReference>
<evidence type="ECO:0000256" key="16">
    <source>
        <dbReference type="ARBA" id="ARBA00023170"/>
    </source>
</evidence>
<gene>
    <name evidence="19" type="ORF">PY650_11275</name>
</gene>
<keyword evidence="14" id="KW-0157">Chromophore</keyword>
<evidence type="ECO:0000256" key="1">
    <source>
        <dbReference type="ARBA" id="ARBA00000085"/>
    </source>
</evidence>
<evidence type="ECO:0000256" key="15">
    <source>
        <dbReference type="ARBA" id="ARBA00023026"/>
    </source>
</evidence>
<dbReference type="SMART" id="SM00091">
    <property type="entry name" value="PAS"/>
    <property type="match status" value="1"/>
</dbReference>
<dbReference type="InterPro" id="IPR001610">
    <property type="entry name" value="PAC"/>
</dbReference>
<evidence type="ECO:0000256" key="4">
    <source>
        <dbReference type="ARBA" id="ARBA00022543"/>
    </source>
</evidence>
<dbReference type="Gene3D" id="3.30.450.20">
    <property type="entry name" value="PAS domain"/>
    <property type="match status" value="1"/>
</dbReference>
<keyword evidence="13" id="KW-0067">ATP-binding</keyword>
<keyword evidence="4" id="KW-0600">Photoreceptor protein</keyword>
<accession>A0ABT7KC78</accession>
<keyword evidence="9" id="KW-0808">Transferase</keyword>
<feature type="domain" description="PAC" evidence="18">
    <location>
        <begin position="95"/>
        <end position="147"/>
    </location>
</feature>
<evidence type="ECO:0000313" key="19">
    <source>
        <dbReference type="EMBL" id="MDL2406230.1"/>
    </source>
</evidence>
<dbReference type="InterPro" id="IPR035965">
    <property type="entry name" value="PAS-like_dom_sf"/>
</dbReference>
<keyword evidence="12" id="KW-0418">Kinase</keyword>
<dbReference type="InterPro" id="IPR011102">
    <property type="entry name" value="Sig_transdc_His_kinase_HWE"/>
</dbReference>
<dbReference type="CDD" id="cd00130">
    <property type="entry name" value="PAS"/>
    <property type="match status" value="1"/>
</dbReference>
<keyword evidence="6" id="KW-0716">Sensory transduction</keyword>
<keyword evidence="7" id="KW-0285">Flavoprotein</keyword>
<keyword evidence="16" id="KW-0675">Receptor</keyword>
<dbReference type="RefSeq" id="WP_285879337.1">
    <property type="nucleotide sequence ID" value="NZ_JARFYN010000011.1"/>
</dbReference>
<dbReference type="PANTHER" id="PTHR41523:SF8">
    <property type="entry name" value="ETHYLENE RESPONSE SENSOR PROTEIN"/>
    <property type="match status" value="1"/>
</dbReference>
<keyword evidence="20" id="KW-1185">Reference proteome</keyword>
<dbReference type="SMART" id="SM00086">
    <property type="entry name" value="PAC"/>
    <property type="match status" value="1"/>
</dbReference>
<evidence type="ECO:0000256" key="14">
    <source>
        <dbReference type="ARBA" id="ARBA00022991"/>
    </source>
</evidence>
<dbReference type="EMBL" id="JARFYN010000011">
    <property type="protein sequence ID" value="MDL2406230.1"/>
    <property type="molecule type" value="Genomic_DNA"/>
</dbReference>